<keyword evidence="4" id="KW-1185">Reference proteome</keyword>
<protein>
    <submittedName>
        <fullName evidence="3">Diguanylate cyclase</fullName>
    </submittedName>
</protein>
<dbReference type="KEGG" id="gjf:M493_18205"/>
<dbReference type="OrthoDB" id="9759607at2"/>
<dbReference type="STRING" id="1921421.M493_18205"/>
<gene>
    <name evidence="3" type="ORF">M493_18205</name>
</gene>
<dbReference type="Gene3D" id="3.30.70.270">
    <property type="match status" value="1"/>
</dbReference>
<dbReference type="EMBL" id="CP006254">
    <property type="protein sequence ID" value="AGT33846.1"/>
    <property type="molecule type" value="Genomic_DNA"/>
</dbReference>
<dbReference type="PANTHER" id="PTHR45138:SF9">
    <property type="entry name" value="DIGUANYLATE CYCLASE DGCM-RELATED"/>
    <property type="match status" value="1"/>
</dbReference>
<evidence type="ECO:0000256" key="1">
    <source>
        <dbReference type="SAM" id="Phobius"/>
    </source>
</evidence>
<feature type="domain" description="GGDEF" evidence="2">
    <location>
        <begin position="271"/>
        <end position="409"/>
    </location>
</feature>
<dbReference type="InterPro" id="IPR029787">
    <property type="entry name" value="Nucleotide_cyclase"/>
</dbReference>
<dbReference type="InterPro" id="IPR050469">
    <property type="entry name" value="Diguanylate_Cyclase"/>
</dbReference>
<dbReference type="AlphaFoldDB" id="S6A4C7"/>
<accession>S6A4C7</accession>
<dbReference type="HOGENOM" id="CLU_663350_0_0_9"/>
<dbReference type="PANTHER" id="PTHR45138">
    <property type="entry name" value="REGULATORY COMPONENTS OF SENSORY TRANSDUCTION SYSTEM"/>
    <property type="match status" value="1"/>
</dbReference>
<dbReference type="PATRIC" id="fig|1345697.3.peg.3593"/>
<evidence type="ECO:0000259" key="2">
    <source>
        <dbReference type="PROSITE" id="PS50887"/>
    </source>
</evidence>
<reference evidence="3 4" key="1">
    <citation type="journal article" date="2014" name="Genome Announc.">
        <title>Complete Genome Sequence of the Thermophilic Polychlorinated Biphenyl Degrader Geobacillus sp. Strain JF8 (NBRC 109937).</title>
        <authorList>
            <person name="Shintani M."/>
            <person name="Ohtsubo Y."/>
            <person name="Fukuda K."/>
            <person name="Hosoyama A."/>
            <person name="Ohji S."/>
            <person name="Yamazoe A."/>
            <person name="Fujita N."/>
            <person name="Nagata Y."/>
            <person name="Tsuda M."/>
            <person name="Hatta T."/>
            <person name="Kimbara K."/>
        </authorList>
    </citation>
    <scope>NUCLEOTIDE SEQUENCE [LARGE SCALE GENOMIC DNA]</scope>
    <source>
        <strain evidence="3 4">JF8</strain>
    </source>
</reference>
<evidence type="ECO:0000313" key="4">
    <source>
        <dbReference type="Proteomes" id="UP000015500"/>
    </source>
</evidence>
<proteinExistence type="predicted"/>
<dbReference type="GO" id="GO:0052621">
    <property type="term" value="F:diguanylate cyclase activity"/>
    <property type="evidence" value="ECO:0007669"/>
    <property type="project" value="TreeGrafter"/>
</dbReference>
<organism evidence="3 4">
    <name type="scientific">Geobacillus genomosp. 3</name>
    <dbReference type="NCBI Taxonomy" id="1921421"/>
    <lineage>
        <taxon>Bacteria</taxon>
        <taxon>Bacillati</taxon>
        <taxon>Bacillota</taxon>
        <taxon>Bacilli</taxon>
        <taxon>Bacillales</taxon>
        <taxon>Anoxybacillaceae</taxon>
        <taxon>Geobacillus</taxon>
    </lineage>
</organism>
<dbReference type="RefSeq" id="WP_020961625.1">
    <property type="nucleotide sequence ID" value="NC_022080.4"/>
</dbReference>
<keyword evidence="1" id="KW-0472">Membrane</keyword>
<evidence type="ECO:0000313" key="3">
    <source>
        <dbReference type="EMBL" id="AGT33846.1"/>
    </source>
</evidence>
<dbReference type="SUPFAM" id="SSF55073">
    <property type="entry name" value="Nucleotide cyclase"/>
    <property type="match status" value="1"/>
</dbReference>
<dbReference type="Pfam" id="PF00990">
    <property type="entry name" value="GGDEF"/>
    <property type="match status" value="1"/>
</dbReference>
<dbReference type="InterPro" id="IPR000160">
    <property type="entry name" value="GGDEF_dom"/>
</dbReference>
<name>S6A4C7_GEOG3</name>
<dbReference type="InterPro" id="IPR043128">
    <property type="entry name" value="Rev_trsase/Diguanyl_cyclase"/>
</dbReference>
<feature type="transmembrane region" description="Helical" evidence="1">
    <location>
        <begin position="142"/>
        <end position="167"/>
    </location>
</feature>
<feature type="transmembrane region" description="Helical" evidence="1">
    <location>
        <begin position="64"/>
        <end position="89"/>
    </location>
</feature>
<dbReference type="NCBIfam" id="TIGR00254">
    <property type="entry name" value="GGDEF"/>
    <property type="match status" value="1"/>
</dbReference>
<feature type="transmembrane region" description="Helical" evidence="1">
    <location>
        <begin position="109"/>
        <end position="130"/>
    </location>
</feature>
<dbReference type="CDD" id="cd01949">
    <property type="entry name" value="GGDEF"/>
    <property type="match status" value="1"/>
</dbReference>
<dbReference type="SMART" id="SM00267">
    <property type="entry name" value="GGDEF"/>
    <property type="match status" value="1"/>
</dbReference>
<dbReference type="Proteomes" id="UP000015500">
    <property type="component" value="Chromosome"/>
</dbReference>
<dbReference type="PROSITE" id="PS50887">
    <property type="entry name" value="GGDEF"/>
    <property type="match status" value="1"/>
</dbReference>
<sequence length="412" mass="47693">MLLRARPIIFAVFFLSITVAFVSKPTFFDRPYMTALLFYWLFSSLYSHLRVVDKTKNNIPVDYGINYSLSFALFAGPLGLLIFETLFRLTEHMTKKYLKTAESDEWLHTLYNIGSFVTFNSLAFALYDFLHPLFRPIPFIGFWLLIFLLVIIVSFLTDCCLIMIFYITGDIRTQREALDFIKTRSWTDMGKTALTNGLLFLFLQEQRWDMLLSLFLLNYFVSRSFFSKSQSIQHKLERDHFERMAYTDFLTGVHNRAYMDQTIAKLNKTGEWIGVVVADIDNFKAINDTYNHAVGDEVIRHFALTLKQFLNEDDFLFRSGGEEFTMFLRHRTFEESVQLVEGIRETVRHSTVLVDDGAAKRPVAYTSSFGLYFFQTGEAISIEKAYVYADHLLLHSKESGKNKVSAQCGGVA</sequence>
<keyword evidence="1" id="KW-1133">Transmembrane helix</keyword>
<keyword evidence="1" id="KW-0812">Transmembrane</keyword>